<comment type="subcellular location">
    <subcellularLocation>
        <location evidence="1">Mitochondrion</location>
    </subcellularLocation>
</comment>
<evidence type="ECO:0000256" key="3">
    <source>
        <dbReference type="ARBA" id="ARBA00023128"/>
    </source>
</evidence>
<dbReference type="Pfam" id="PF12921">
    <property type="entry name" value="ATP13"/>
    <property type="match status" value="1"/>
</dbReference>
<evidence type="ECO:0000256" key="1">
    <source>
        <dbReference type="ARBA" id="ARBA00004173"/>
    </source>
</evidence>
<dbReference type="InterPro" id="IPR002885">
    <property type="entry name" value="PPR_rpt"/>
</dbReference>
<organism evidence="5 6">
    <name type="scientific">Elaphomyces granulatus</name>
    <dbReference type="NCBI Taxonomy" id="519963"/>
    <lineage>
        <taxon>Eukaryota</taxon>
        <taxon>Fungi</taxon>
        <taxon>Dikarya</taxon>
        <taxon>Ascomycota</taxon>
        <taxon>Pezizomycotina</taxon>
        <taxon>Eurotiomycetes</taxon>
        <taxon>Eurotiomycetidae</taxon>
        <taxon>Eurotiales</taxon>
        <taxon>Elaphomycetaceae</taxon>
        <taxon>Elaphomyces</taxon>
    </lineage>
</organism>
<gene>
    <name evidence="5" type="ORF">Egran_03643</name>
</gene>
<dbReference type="GO" id="GO:0005739">
    <property type="term" value="C:mitochondrion"/>
    <property type="evidence" value="ECO:0007669"/>
    <property type="project" value="UniProtKB-SubCell"/>
</dbReference>
<name>A0A232LWQ4_9EURO</name>
<evidence type="ECO:0000313" key="5">
    <source>
        <dbReference type="EMBL" id="OXV08595.1"/>
    </source>
</evidence>
<feature type="region of interest" description="Disordered" evidence="4">
    <location>
        <begin position="29"/>
        <end position="54"/>
    </location>
</feature>
<dbReference type="AlphaFoldDB" id="A0A232LWQ4"/>
<accession>A0A232LWQ4</accession>
<dbReference type="Proteomes" id="UP000243515">
    <property type="component" value="Unassembled WGS sequence"/>
</dbReference>
<evidence type="ECO:0000313" key="6">
    <source>
        <dbReference type="Proteomes" id="UP000243515"/>
    </source>
</evidence>
<evidence type="ECO:0000256" key="2">
    <source>
        <dbReference type="ARBA" id="ARBA00022946"/>
    </source>
</evidence>
<dbReference type="Gene3D" id="1.25.40.10">
    <property type="entry name" value="Tetratricopeptide repeat domain"/>
    <property type="match status" value="1"/>
</dbReference>
<dbReference type="InterPro" id="IPR024319">
    <property type="entry name" value="ATPase_expression_mit"/>
</dbReference>
<dbReference type="EMBL" id="NPHW01003996">
    <property type="protein sequence ID" value="OXV08595.1"/>
    <property type="molecule type" value="Genomic_DNA"/>
</dbReference>
<comment type="caution">
    <text evidence="5">The sequence shown here is derived from an EMBL/GenBank/DDBJ whole genome shotgun (WGS) entry which is preliminary data.</text>
</comment>
<keyword evidence="2" id="KW-0809">Transit peptide</keyword>
<reference evidence="5 6" key="1">
    <citation type="journal article" date="2015" name="Environ. Microbiol.">
        <title>Metagenome sequence of Elaphomyces granulatus from sporocarp tissue reveals Ascomycota ectomycorrhizal fingerprints of genome expansion and a Proteobacteria-rich microbiome.</title>
        <authorList>
            <person name="Quandt C.A."/>
            <person name="Kohler A."/>
            <person name="Hesse C.N."/>
            <person name="Sharpton T.J."/>
            <person name="Martin F."/>
            <person name="Spatafora J.W."/>
        </authorList>
    </citation>
    <scope>NUCLEOTIDE SEQUENCE [LARGE SCALE GENOMIC DNA]</scope>
    <source>
        <strain evidence="5 6">OSC145934</strain>
    </source>
</reference>
<evidence type="ECO:0000256" key="4">
    <source>
        <dbReference type="SAM" id="MobiDB-lite"/>
    </source>
</evidence>
<keyword evidence="6" id="KW-1185">Reference proteome</keyword>
<keyword evidence="3" id="KW-0496">Mitochondrion</keyword>
<proteinExistence type="predicted"/>
<dbReference type="Pfam" id="PF13812">
    <property type="entry name" value="PPR_3"/>
    <property type="match status" value="1"/>
</dbReference>
<dbReference type="OrthoDB" id="185373at2759"/>
<protein>
    <submittedName>
        <fullName evidence="5">Uncharacterized protein</fullName>
    </submittedName>
</protein>
<dbReference type="InterPro" id="IPR011990">
    <property type="entry name" value="TPR-like_helical_dom_sf"/>
</dbReference>
<sequence length="685" mass="78398">MTASNPPPKIRKTGIWQLPRLERFKIYAPPVSHSSEGPEGDSSSATELEHGEHLDSQGLESTLSSLYRIFQGGQPEQIMIALLNRRYCPAVKLVPSSVFVEAFNLLSPAYFIEPYRTLHRPLHPMAIEIRGYKPLEAIFTEFTTNLARIVQIRRGAGHKLGLAEYTHLLRCAASMGDAPMAEIIWADMKEDGVKPDLQSYNYYMEANIWDNTYVGREKYRLRVTPFYYRKRRYDSPSTGWEGFGTASKSVRKHAVQIFEEMTEQGIYGDEASFVNLFLASSRVGHGKGMKNILKTAWNIDVDLLMTENDDSKIPPITFYEPTSPLRPTGRLLFAVAHGYGSNNDLNAALRLVDFISRSYNLPIPENVWVELLERAYVLSRKKFGPDQERNAKGQVPPEFVTGIFHMMISEPFNVRPSVQIYRLLAKMAWEASRLRDFLSYMDAAYDLLQETRQERKEARNIVEKLLGYPFSMVSGEQRSVPESVLQSKAFLEAVNEYEILRLSVAQQTILMERLTRLLLSHCRWMHRDNRAWERIHLANKLQEWRDFLPGTLHYNTHSGRVLIHGETSWGQFNIRSHNYVPVRRSAGNQTAENGEENEVDDDFLWQAFGNSLDPSIANRAPIRRLFWMPLNYQRDTDHPVMQAYNDEEGRAKGVKGEIFVNLIGVLPADRTAEAPDRTSAPKASS</sequence>